<proteinExistence type="predicted"/>
<accession>A0AAW6TE65</accession>
<reference evidence="2" key="1">
    <citation type="submission" date="2019-04" db="EMBL/GenBank/DDBJ databases">
        <title>Moraxella osloensis CCUG 73412, isolated from corneal scrapings as causative agent of keratitis.</title>
        <authorList>
            <person name="Connolly G."/>
            <person name="Jaen-Luchoro D."/>
            <person name="Pinyeiro-Iglesias B."/>
            <person name="Curry A."/>
            <person name="Knowles S."/>
            <person name="Moore E.R.B."/>
        </authorList>
    </citation>
    <scope>NUCLEOTIDE SEQUENCE</scope>
    <source>
        <strain evidence="2">CCUG 73412</strain>
    </source>
</reference>
<gene>
    <name evidence="2" type="ORF">E6P75_12250</name>
</gene>
<dbReference type="PROSITE" id="PS52050">
    <property type="entry name" value="WYL"/>
    <property type="match status" value="1"/>
</dbReference>
<dbReference type="EMBL" id="SSCJ01000018">
    <property type="protein sequence ID" value="MDI4510962.1"/>
    <property type="molecule type" value="Genomic_DNA"/>
</dbReference>
<dbReference type="Pfam" id="PF13280">
    <property type="entry name" value="WYL"/>
    <property type="match status" value="1"/>
</dbReference>
<comment type="caution">
    <text evidence="2">The sequence shown here is derived from an EMBL/GenBank/DDBJ whole genome shotgun (WGS) entry which is preliminary data.</text>
</comment>
<name>A0AAW6TE65_FAUOS</name>
<evidence type="ECO:0000313" key="2">
    <source>
        <dbReference type="EMBL" id="MDI4510962.1"/>
    </source>
</evidence>
<feature type="domain" description="WYL" evidence="1">
    <location>
        <begin position="12"/>
        <end position="66"/>
    </location>
</feature>
<sequence length="75" mass="8562">MQIILRKAIKGSLSFSYQKVNRQEGKGAKFEVEPYKLVSKNGIWYLVALHDKKIKVFSVTRISQLVVLDKILAVV</sequence>
<protein>
    <submittedName>
        <fullName evidence="2">WYL domain-containing protein</fullName>
    </submittedName>
</protein>
<organism evidence="2">
    <name type="scientific">Faucicola osloensis</name>
    <name type="common">Moraxella osloensis</name>
    <dbReference type="NCBI Taxonomy" id="34062"/>
    <lineage>
        <taxon>Bacteria</taxon>
        <taxon>Pseudomonadati</taxon>
        <taxon>Pseudomonadota</taxon>
        <taxon>Gammaproteobacteria</taxon>
        <taxon>Moraxellales</taxon>
        <taxon>Moraxellaceae</taxon>
        <taxon>Faucicola</taxon>
    </lineage>
</organism>
<evidence type="ECO:0000259" key="1">
    <source>
        <dbReference type="Pfam" id="PF13280"/>
    </source>
</evidence>
<dbReference type="InterPro" id="IPR026881">
    <property type="entry name" value="WYL_dom"/>
</dbReference>
<dbReference type="AlphaFoldDB" id="A0AAW6TE65"/>